<evidence type="ECO:0000256" key="5">
    <source>
        <dbReference type="ARBA" id="ARBA00022989"/>
    </source>
</evidence>
<evidence type="ECO:0000256" key="3">
    <source>
        <dbReference type="ARBA" id="ARBA00022475"/>
    </source>
</evidence>
<evidence type="ECO:0000256" key="6">
    <source>
        <dbReference type="ARBA" id="ARBA00023136"/>
    </source>
</evidence>
<keyword evidence="4" id="KW-0812">Transmembrane</keyword>
<feature type="domain" description="Polysaccharide chain length determinant N-terminal" evidence="8">
    <location>
        <begin position="3"/>
        <end position="94"/>
    </location>
</feature>
<dbReference type="InterPro" id="IPR003856">
    <property type="entry name" value="LPS_length_determ_N"/>
</dbReference>
<protein>
    <submittedName>
        <fullName evidence="10">Capsular biosynthesis protein</fullName>
    </submittedName>
</protein>
<dbReference type="PANTHER" id="PTHR32309:SF13">
    <property type="entry name" value="FERRIC ENTEROBACTIN TRANSPORT PROTEIN FEPE"/>
    <property type="match status" value="1"/>
</dbReference>
<dbReference type="Pfam" id="PF02706">
    <property type="entry name" value="Wzz"/>
    <property type="match status" value="1"/>
</dbReference>
<dbReference type="Proteomes" id="UP000053681">
    <property type="component" value="Unassembled WGS sequence"/>
</dbReference>
<comment type="caution">
    <text evidence="10">The sequence shown here is derived from an EMBL/GenBank/DDBJ whole genome shotgun (WGS) entry which is preliminary data.</text>
</comment>
<keyword evidence="11" id="KW-1185">Reference proteome</keyword>
<evidence type="ECO:0000259" key="8">
    <source>
        <dbReference type="Pfam" id="PF02706"/>
    </source>
</evidence>
<dbReference type="Pfam" id="PF13807">
    <property type="entry name" value="GNVR"/>
    <property type="match status" value="1"/>
</dbReference>
<evidence type="ECO:0000313" key="10">
    <source>
        <dbReference type="EMBL" id="KSU87021.1"/>
    </source>
</evidence>
<dbReference type="InterPro" id="IPR032807">
    <property type="entry name" value="GNVR"/>
</dbReference>
<evidence type="ECO:0000256" key="1">
    <source>
        <dbReference type="ARBA" id="ARBA00004651"/>
    </source>
</evidence>
<feature type="domain" description="Tyrosine-protein kinase G-rich" evidence="9">
    <location>
        <begin position="144"/>
        <end position="194"/>
    </location>
</feature>
<evidence type="ECO:0000256" key="7">
    <source>
        <dbReference type="SAM" id="MobiDB-lite"/>
    </source>
</evidence>
<dbReference type="GO" id="GO:0004713">
    <property type="term" value="F:protein tyrosine kinase activity"/>
    <property type="evidence" value="ECO:0007669"/>
    <property type="project" value="TreeGrafter"/>
</dbReference>
<sequence>MGETINIKELFQTVKKRFWLVGLITIVMAIMATVVSFFVMTPVYSVKTQILVNQAKSDQQLYNNNQVQTDIQLVDTYSVIIESPTILDEVKSKLNLNQTVDQLIDQISVENAPGSQVVEISVEDQSAKQAVLIANTTAEVFKNKISSLMNVDNVNVLSKAKLKEDMGPVSPKPLLNIAAAVLAGLMLGTGLVLLLEYMDSTIKSEDDIEKHLDLPVMGVIMNIEDIPAPTTKSSRVAGQHSRVRGESIGS</sequence>
<dbReference type="EMBL" id="LNQP01000056">
    <property type="protein sequence ID" value="KSU87021.1"/>
    <property type="molecule type" value="Genomic_DNA"/>
</dbReference>
<keyword evidence="3" id="KW-1003">Cell membrane</keyword>
<keyword evidence="5" id="KW-1133">Transmembrane helix</keyword>
<comment type="similarity">
    <text evidence="2">Belongs to the CpsC/CapA family.</text>
</comment>
<evidence type="ECO:0000313" key="11">
    <source>
        <dbReference type="Proteomes" id="UP000053681"/>
    </source>
</evidence>
<evidence type="ECO:0000256" key="4">
    <source>
        <dbReference type="ARBA" id="ARBA00022692"/>
    </source>
</evidence>
<proteinExistence type="inferred from homology"/>
<evidence type="ECO:0000259" key="9">
    <source>
        <dbReference type="Pfam" id="PF13807"/>
    </source>
</evidence>
<name>A0A0V8JJJ1_9BACI</name>
<dbReference type="RefSeq" id="WP_025909599.1">
    <property type="nucleotide sequence ID" value="NZ_KQ758671.1"/>
</dbReference>
<dbReference type="GO" id="GO:0005886">
    <property type="term" value="C:plasma membrane"/>
    <property type="evidence" value="ECO:0007669"/>
    <property type="project" value="UniProtKB-SubCell"/>
</dbReference>
<organism evidence="10 11">
    <name type="scientific">Priestia veravalensis</name>
    <dbReference type="NCBI Taxonomy" id="1414648"/>
    <lineage>
        <taxon>Bacteria</taxon>
        <taxon>Bacillati</taxon>
        <taxon>Bacillota</taxon>
        <taxon>Bacilli</taxon>
        <taxon>Bacillales</taxon>
        <taxon>Bacillaceae</taxon>
        <taxon>Priestia</taxon>
    </lineage>
</organism>
<reference evidence="10 11" key="1">
    <citation type="submission" date="2015-11" db="EMBL/GenBank/DDBJ databases">
        <title>Bacillus caseinolyticus sp nov.</title>
        <authorList>
            <person name="Dastager S.G."/>
            <person name="Mawlankar R."/>
        </authorList>
    </citation>
    <scope>NUCLEOTIDE SEQUENCE [LARGE SCALE GENOMIC DNA]</scope>
    <source>
        <strain evidence="10 11">SGD-V-76</strain>
    </source>
</reference>
<comment type="subcellular location">
    <subcellularLocation>
        <location evidence="1">Cell membrane</location>
        <topology evidence="1">Multi-pass membrane protein</topology>
    </subcellularLocation>
</comment>
<accession>A0A0V8JJJ1</accession>
<evidence type="ECO:0000256" key="2">
    <source>
        <dbReference type="ARBA" id="ARBA00006683"/>
    </source>
</evidence>
<keyword evidence="6" id="KW-0472">Membrane</keyword>
<dbReference type="AlphaFoldDB" id="A0A0V8JJJ1"/>
<dbReference type="PANTHER" id="PTHR32309">
    <property type="entry name" value="TYROSINE-PROTEIN KINASE"/>
    <property type="match status" value="1"/>
</dbReference>
<dbReference type="InterPro" id="IPR050445">
    <property type="entry name" value="Bact_polysacc_biosynth/exp"/>
</dbReference>
<feature type="region of interest" description="Disordered" evidence="7">
    <location>
        <begin position="230"/>
        <end position="250"/>
    </location>
</feature>
<gene>
    <name evidence="10" type="ORF">AS180_15300</name>
</gene>